<dbReference type="InterPro" id="IPR036942">
    <property type="entry name" value="Beta-barrel_TonB_sf"/>
</dbReference>
<gene>
    <name evidence="18" type="ORF">JBW_01211</name>
</gene>
<dbReference type="Pfam" id="PF07715">
    <property type="entry name" value="Plug"/>
    <property type="match status" value="1"/>
</dbReference>
<dbReference type="CDD" id="cd01347">
    <property type="entry name" value="ligand_gated_channel"/>
    <property type="match status" value="1"/>
</dbReference>
<dbReference type="STRING" id="1192197.JBW_01211"/>
<comment type="similarity">
    <text evidence="2 13 14">Belongs to the TonB-dependent receptor family.</text>
</comment>
<dbReference type="GO" id="GO:0009279">
    <property type="term" value="C:cell outer membrane"/>
    <property type="evidence" value="ECO:0007669"/>
    <property type="project" value="UniProtKB-SubCell"/>
</dbReference>
<keyword evidence="4 13" id="KW-1134">Transmembrane beta strand</keyword>
<dbReference type="Gene3D" id="2.170.130.10">
    <property type="entry name" value="TonB-dependent receptor, plug domain"/>
    <property type="match status" value="1"/>
</dbReference>
<keyword evidence="18" id="KW-0675">Receptor</keyword>
<evidence type="ECO:0000313" key="18">
    <source>
        <dbReference type="EMBL" id="AJQ26563.1"/>
    </source>
</evidence>
<dbReference type="GO" id="GO:0038023">
    <property type="term" value="F:signaling receptor activity"/>
    <property type="evidence" value="ECO:0007669"/>
    <property type="project" value="InterPro"/>
</dbReference>
<evidence type="ECO:0000256" key="15">
    <source>
        <dbReference type="SAM" id="SignalP"/>
    </source>
</evidence>
<dbReference type="InterPro" id="IPR037066">
    <property type="entry name" value="Plug_dom_sf"/>
</dbReference>
<feature type="chain" id="PRO_5003714502" evidence="15">
    <location>
        <begin position="33"/>
        <end position="743"/>
    </location>
</feature>
<evidence type="ECO:0000256" key="2">
    <source>
        <dbReference type="ARBA" id="ARBA00009810"/>
    </source>
</evidence>
<evidence type="ECO:0000256" key="1">
    <source>
        <dbReference type="ARBA" id="ARBA00004571"/>
    </source>
</evidence>
<evidence type="ECO:0000313" key="19">
    <source>
        <dbReference type="Proteomes" id="UP000005361"/>
    </source>
</evidence>
<keyword evidence="10 14" id="KW-0798">TonB box</keyword>
<dbReference type="EMBL" id="CP010978">
    <property type="protein sequence ID" value="AJQ26563.1"/>
    <property type="molecule type" value="Genomic_DNA"/>
</dbReference>
<dbReference type="HOGENOM" id="CLU_008287_9_0_9"/>
<keyword evidence="12 13" id="KW-0998">Cell outer membrane</keyword>
<dbReference type="OrthoDB" id="1673996at2"/>
<evidence type="ECO:0000256" key="10">
    <source>
        <dbReference type="ARBA" id="ARBA00023077"/>
    </source>
</evidence>
<evidence type="ECO:0000256" key="14">
    <source>
        <dbReference type="RuleBase" id="RU003357"/>
    </source>
</evidence>
<keyword evidence="5" id="KW-0410">Iron transport</keyword>
<proteinExistence type="inferred from homology"/>
<dbReference type="GO" id="GO:0015344">
    <property type="term" value="F:siderophore uptake transmembrane transporter activity"/>
    <property type="evidence" value="ECO:0007669"/>
    <property type="project" value="TreeGrafter"/>
</dbReference>
<reference evidence="19" key="2">
    <citation type="submission" date="2015-02" db="EMBL/GenBank/DDBJ databases">
        <title>Complete Genome Sequence of Pelosinus fermentans JBW45.</title>
        <authorList>
            <person name="De Leon K.B."/>
            <person name="Utturkar S.M."/>
            <person name="Camilleri L.B."/>
            <person name="Arkin A.P."/>
            <person name="Fields M.W."/>
            <person name="Brown S.D."/>
            <person name="Wall J.D."/>
        </authorList>
    </citation>
    <scope>NUCLEOTIDE SEQUENCE [LARGE SCALE GENOMIC DNA]</scope>
    <source>
        <strain evidence="19">JBW45</strain>
    </source>
</reference>
<feature type="domain" description="TonB-dependent receptor plug" evidence="17">
    <location>
        <begin position="95"/>
        <end position="196"/>
    </location>
</feature>
<keyword evidence="8" id="KW-0408">Iron</keyword>
<evidence type="ECO:0000259" key="17">
    <source>
        <dbReference type="Pfam" id="PF07715"/>
    </source>
</evidence>
<sequence>MKKYVSRAAQRSLLYTLIGSSLFWHLPAHVYAADETKETAPPAVHSADEQAAEATASQREFSLEGVEVTANKEVAVDKGYVAKRSSVGTKTDTPLEETARSISVITQEQMEARGVTDLFDALGYTPGFSDATYNRDSRFFRANSRGFTDYSVYTDGLRMSTGGFSKSNYDPYSFERIEVLRGPASILYGANSPGGIINQVSKRPTSEQLREIQIQAGNDNQLSGAIDLGGAVNEKGNVLFRLTARTSDEDLPEDYSSAKRQMIAPALTWKPDDDTSLTLLAHYQKDDIKGSYDTNPYRYLPGHKLYGYSGTGFYGEPGYDRFIRDDKQIGYIFEHRFNDTWSVTQSARHSDISADFKYLSIDSVTDGIAKRTAYYSQTDLSSNVIDTHFQAKWSSGAVDHTTLLGFDYQNNEYGYIWRSGLAPSLNLNSLNYGQGVTTPTALASWTSADIKMKQTGFYVQDQLKFGQRWTAIAGGRYDQFDQDTRDIKTDAHTRIDQSAFTGRLGLVYDAGNGLFPYISYDESFEGQAGTNRHGKAFDPTTGRQYELGVQYAPENSNIRYSAAIFDLRQQNVLTSDPLNTSNESFQVQTGEVTAQGLELEANIAALKGLNITAAYTYMPKHKVTKNNDAALLGKTTANVPRHSASLWFDTAAPEAMKGERIKGWGFGAGLRYIGSRYDYYNTVKLGGVVLTDALIRYDAGGWRYAFNVHNLFDKEYVIGSWTGDNYETVSPGRTFRLTATRRW</sequence>
<dbReference type="RefSeq" id="WP_007957084.1">
    <property type="nucleotide sequence ID" value="NZ_CP010978.1"/>
</dbReference>
<dbReference type="SUPFAM" id="SSF56935">
    <property type="entry name" value="Porins"/>
    <property type="match status" value="1"/>
</dbReference>
<evidence type="ECO:0000259" key="16">
    <source>
        <dbReference type="Pfam" id="PF00593"/>
    </source>
</evidence>
<evidence type="ECO:0000256" key="4">
    <source>
        <dbReference type="ARBA" id="ARBA00022452"/>
    </source>
</evidence>
<keyword evidence="3 13" id="KW-0813">Transport</keyword>
<evidence type="ECO:0000256" key="13">
    <source>
        <dbReference type="PROSITE-ProRule" id="PRU01360"/>
    </source>
</evidence>
<keyword evidence="11 13" id="KW-0472">Membrane</keyword>
<dbReference type="KEGG" id="pft:JBW_01211"/>
<dbReference type="PANTHER" id="PTHR32552">
    <property type="entry name" value="FERRICHROME IRON RECEPTOR-RELATED"/>
    <property type="match status" value="1"/>
</dbReference>
<feature type="domain" description="TonB-dependent receptor-like beta-barrel" evidence="16">
    <location>
        <begin position="269"/>
        <end position="711"/>
    </location>
</feature>
<dbReference type="PROSITE" id="PS52016">
    <property type="entry name" value="TONB_DEPENDENT_REC_3"/>
    <property type="match status" value="1"/>
</dbReference>
<organism evidence="18 19">
    <name type="scientific">Pelosinus fermentans JBW45</name>
    <dbReference type="NCBI Taxonomy" id="1192197"/>
    <lineage>
        <taxon>Bacteria</taxon>
        <taxon>Bacillati</taxon>
        <taxon>Bacillota</taxon>
        <taxon>Negativicutes</taxon>
        <taxon>Selenomonadales</taxon>
        <taxon>Sporomusaceae</taxon>
        <taxon>Pelosinus</taxon>
    </lineage>
</organism>
<keyword evidence="9" id="KW-0406">Ion transport</keyword>
<evidence type="ECO:0000256" key="3">
    <source>
        <dbReference type="ARBA" id="ARBA00022448"/>
    </source>
</evidence>
<evidence type="ECO:0000256" key="8">
    <source>
        <dbReference type="ARBA" id="ARBA00023004"/>
    </source>
</evidence>
<reference evidence="18 19" key="1">
    <citation type="journal article" date="2015" name="Genome Announc.">
        <title>Complete Genome Sequence of Pelosinus fermentans JBW45, a Member of a Remarkably Competitive Group of Negativicutes in the Firmicutes Phylum.</title>
        <authorList>
            <person name="De Leon K.B."/>
            <person name="Utturkar S.M."/>
            <person name="Camilleri L.B."/>
            <person name="Elias D.A."/>
            <person name="Arkin A.P."/>
            <person name="Fields M.W."/>
            <person name="Brown S.D."/>
            <person name="Wall J.D."/>
        </authorList>
    </citation>
    <scope>NUCLEOTIDE SEQUENCE [LARGE SCALE GENOMIC DNA]</scope>
    <source>
        <strain evidence="18 19">JBW45</strain>
    </source>
</reference>
<dbReference type="FunFam" id="2.170.130.10:FF:000001">
    <property type="entry name" value="Catecholate siderophore TonB-dependent receptor"/>
    <property type="match status" value="1"/>
</dbReference>
<evidence type="ECO:0000256" key="11">
    <source>
        <dbReference type="ARBA" id="ARBA00023136"/>
    </source>
</evidence>
<dbReference type="InterPro" id="IPR012910">
    <property type="entry name" value="Plug_dom"/>
</dbReference>
<protein>
    <submittedName>
        <fullName evidence="18">TonB-dependent siderophore receptor</fullName>
    </submittedName>
</protein>
<feature type="signal peptide" evidence="15">
    <location>
        <begin position="1"/>
        <end position="32"/>
    </location>
</feature>
<dbReference type="AlphaFoldDB" id="I8TZ20"/>
<dbReference type="NCBIfam" id="TIGR01783">
    <property type="entry name" value="TonB-siderophor"/>
    <property type="match status" value="1"/>
</dbReference>
<evidence type="ECO:0000256" key="9">
    <source>
        <dbReference type="ARBA" id="ARBA00023065"/>
    </source>
</evidence>
<dbReference type="Pfam" id="PF00593">
    <property type="entry name" value="TonB_dep_Rec_b-barrel"/>
    <property type="match status" value="1"/>
</dbReference>
<dbReference type="GO" id="GO:0015891">
    <property type="term" value="P:siderophore transport"/>
    <property type="evidence" value="ECO:0007669"/>
    <property type="project" value="InterPro"/>
</dbReference>
<evidence type="ECO:0000256" key="7">
    <source>
        <dbReference type="ARBA" id="ARBA00022729"/>
    </source>
</evidence>
<comment type="subcellular location">
    <subcellularLocation>
        <location evidence="1 13">Cell outer membrane</location>
        <topology evidence="1 13">Multi-pass membrane protein</topology>
    </subcellularLocation>
</comment>
<keyword evidence="6 13" id="KW-0812">Transmembrane</keyword>
<dbReference type="InterPro" id="IPR000531">
    <property type="entry name" value="Beta-barrel_TonB"/>
</dbReference>
<dbReference type="Gene3D" id="2.40.170.20">
    <property type="entry name" value="TonB-dependent receptor, beta-barrel domain"/>
    <property type="match status" value="1"/>
</dbReference>
<dbReference type="InterPro" id="IPR039426">
    <property type="entry name" value="TonB-dep_rcpt-like"/>
</dbReference>
<dbReference type="InterPro" id="IPR010105">
    <property type="entry name" value="TonB_sidphr_rcpt"/>
</dbReference>
<dbReference type="PANTHER" id="PTHR32552:SF68">
    <property type="entry name" value="FERRICHROME OUTER MEMBRANE TRANSPORTER_PHAGE RECEPTOR"/>
    <property type="match status" value="1"/>
</dbReference>
<evidence type="ECO:0000256" key="6">
    <source>
        <dbReference type="ARBA" id="ARBA00022692"/>
    </source>
</evidence>
<evidence type="ECO:0000256" key="12">
    <source>
        <dbReference type="ARBA" id="ARBA00023237"/>
    </source>
</evidence>
<keyword evidence="7 15" id="KW-0732">Signal</keyword>
<dbReference type="Proteomes" id="UP000005361">
    <property type="component" value="Chromosome"/>
</dbReference>
<evidence type="ECO:0000256" key="5">
    <source>
        <dbReference type="ARBA" id="ARBA00022496"/>
    </source>
</evidence>
<accession>I8TZ20</accession>
<name>I8TZ20_9FIRM</name>